<sequence length="509" mass="52015">MRILFGSAGASFLALALTACGGSSDGTPPPAPQNPPANNAPSFTSGGTASIQENTIGAFYTATANDADGDSLTFSISGGADAALFTLTGATLSFVSPPDFEAPQDGNTDNVYALTLRVSDGTATSTLNLNVTVTDQAENFAVRRVTASASAPLSLVGRAGGDVLVGERSGVIRILNPATGTFNATPFLDISATIGTAGEGGLLGFTLAPDYAASGTFYVHVTNTLGDTEVRSYQRSAGDPDVADAGSGDVILTAPQPDTNHNGGWIDFGSDGFLYLSIGDGGGAGDPFANGQDQDTLLGAILRIDPASDDFPGDTARDYAIPAGNPFAGGGGAPEIWAYGLRNPFRASFDRDTGDLYIGDVGQAVIEEIDLIAAGDGGRNFGWNVREGTQMFTGPDSGAFTSPIAEYGHGSGPRQGNSITGGFVYRGPVTSLQGQYIFADFISDNIWSFPIDATGQGSTLSSDSFILRNDAFTPDAGTLEGIVGFGDDASGNLYILTISGSIFVIEPTP</sequence>
<protein>
    <submittedName>
        <fullName evidence="4">PQQ-dependent sugar dehydrogenase</fullName>
    </submittedName>
</protein>
<dbReference type="InterPro" id="IPR015919">
    <property type="entry name" value="Cadherin-like_sf"/>
</dbReference>
<dbReference type="SUPFAM" id="SSF50952">
    <property type="entry name" value="Soluble quinoprotein glucose dehydrogenase"/>
    <property type="match status" value="1"/>
</dbReference>
<evidence type="ECO:0000256" key="1">
    <source>
        <dbReference type="SAM" id="MobiDB-lite"/>
    </source>
</evidence>
<dbReference type="Gene3D" id="2.60.40.60">
    <property type="entry name" value="Cadherins"/>
    <property type="match status" value="1"/>
</dbReference>
<dbReference type="AlphaFoldDB" id="A0AAE9ZCW0"/>
<dbReference type="CDD" id="cd11304">
    <property type="entry name" value="Cadherin_repeat"/>
    <property type="match status" value="1"/>
</dbReference>
<evidence type="ECO:0000313" key="4">
    <source>
        <dbReference type="EMBL" id="WDI31190.1"/>
    </source>
</evidence>
<dbReference type="Pfam" id="PF07995">
    <property type="entry name" value="GSDH"/>
    <property type="match status" value="1"/>
</dbReference>
<dbReference type="Proteomes" id="UP001214043">
    <property type="component" value="Chromosome"/>
</dbReference>
<feature type="domain" description="Cadherin" evidence="3">
    <location>
        <begin position="43"/>
        <end position="154"/>
    </location>
</feature>
<dbReference type="KEGG" id="hfl:PUV54_14660"/>
<dbReference type="RefSeq" id="WP_274493019.1">
    <property type="nucleotide sequence ID" value="NZ_CP118166.1"/>
</dbReference>
<dbReference type="GO" id="GO:0005509">
    <property type="term" value="F:calcium ion binding"/>
    <property type="evidence" value="ECO:0007669"/>
    <property type="project" value="InterPro"/>
</dbReference>
<feature type="chain" id="PRO_5041901199" evidence="2">
    <location>
        <begin position="22"/>
        <end position="509"/>
    </location>
</feature>
<proteinExistence type="predicted"/>
<name>A0AAE9ZCW0_9PROT</name>
<dbReference type="InterPro" id="IPR011042">
    <property type="entry name" value="6-blade_b-propeller_TolB-like"/>
</dbReference>
<dbReference type="InterPro" id="IPR011041">
    <property type="entry name" value="Quinoprot_gluc/sorb_DH_b-prop"/>
</dbReference>
<dbReference type="SMART" id="SM00112">
    <property type="entry name" value="CA"/>
    <property type="match status" value="1"/>
</dbReference>
<keyword evidence="2" id="KW-0732">Signal</keyword>
<feature type="signal peptide" evidence="2">
    <location>
        <begin position="1"/>
        <end position="21"/>
    </location>
</feature>
<gene>
    <name evidence="4" type="ORF">PUV54_14660</name>
</gene>
<dbReference type="InterPro" id="IPR002126">
    <property type="entry name" value="Cadherin-like_dom"/>
</dbReference>
<organism evidence="4 5">
    <name type="scientific">Hyphococcus flavus</name>
    <dbReference type="NCBI Taxonomy" id="1866326"/>
    <lineage>
        <taxon>Bacteria</taxon>
        <taxon>Pseudomonadati</taxon>
        <taxon>Pseudomonadota</taxon>
        <taxon>Alphaproteobacteria</taxon>
        <taxon>Parvularculales</taxon>
        <taxon>Parvularculaceae</taxon>
        <taxon>Hyphococcus</taxon>
    </lineage>
</organism>
<accession>A0AAE9ZCW0</accession>
<dbReference type="GO" id="GO:0007156">
    <property type="term" value="P:homophilic cell adhesion via plasma membrane adhesion molecules"/>
    <property type="evidence" value="ECO:0007669"/>
    <property type="project" value="InterPro"/>
</dbReference>
<evidence type="ECO:0000313" key="5">
    <source>
        <dbReference type="Proteomes" id="UP001214043"/>
    </source>
</evidence>
<dbReference type="SUPFAM" id="SSF49313">
    <property type="entry name" value="Cadherin-like"/>
    <property type="match status" value="1"/>
</dbReference>
<evidence type="ECO:0000259" key="3">
    <source>
        <dbReference type="PROSITE" id="PS50268"/>
    </source>
</evidence>
<evidence type="ECO:0000256" key="2">
    <source>
        <dbReference type="SAM" id="SignalP"/>
    </source>
</evidence>
<dbReference type="PROSITE" id="PS50268">
    <property type="entry name" value="CADHERIN_2"/>
    <property type="match status" value="1"/>
</dbReference>
<dbReference type="PANTHER" id="PTHR19328:SF75">
    <property type="entry name" value="ALDOSE SUGAR DEHYDROGENASE YLII"/>
    <property type="match status" value="1"/>
</dbReference>
<dbReference type="PROSITE" id="PS51257">
    <property type="entry name" value="PROKAR_LIPOPROTEIN"/>
    <property type="match status" value="1"/>
</dbReference>
<dbReference type="EMBL" id="CP118166">
    <property type="protein sequence ID" value="WDI31190.1"/>
    <property type="molecule type" value="Genomic_DNA"/>
</dbReference>
<dbReference type="GO" id="GO:0016020">
    <property type="term" value="C:membrane"/>
    <property type="evidence" value="ECO:0007669"/>
    <property type="project" value="InterPro"/>
</dbReference>
<dbReference type="InterPro" id="IPR012938">
    <property type="entry name" value="Glc/Sorbosone_DH"/>
</dbReference>
<dbReference type="Gene3D" id="2.120.10.30">
    <property type="entry name" value="TolB, C-terminal domain"/>
    <property type="match status" value="1"/>
</dbReference>
<feature type="region of interest" description="Disordered" evidence="1">
    <location>
        <begin position="23"/>
        <end position="47"/>
    </location>
</feature>
<reference evidence="4" key="1">
    <citation type="submission" date="2023-02" db="EMBL/GenBank/DDBJ databases">
        <title>Genome sequence of Hyphococcus flavus.</title>
        <authorList>
            <person name="Rong J.-C."/>
            <person name="Zhao Q."/>
            <person name="Yi M."/>
            <person name="Wu J.-Y."/>
        </authorList>
    </citation>
    <scope>NUCLEOTIDE SEQUENCE</scope>
    <source>
        <strain evidence="4">MCCC 1K03223</strain>
    </source>
</reference>
<keyword evidence="5" id="KW-1185">Reference proteome</keyword>
<dbReference type="PANTHER" id="PTHR19328">
    <property type="entry name" value="HEDGEHOG-INTERACTING PROTEIN"/>
    <property type="match status" value="1"/>
</dbReference>